<comment type="caution">
    <text evidence="3">The sequence shown here is derived from an EMBL/GenBank/DDBJ whole genome shotgun (WGS) entry which is preliminary data.</text>
</comment>
<accession>A0AA38HDF5</accession>
<feature type="compositionally biased region" description="Low complexity" evidence="1">
    <location>
        <begin position="1"/>
        <end position="10"/>
    </location>
</feature>
<dbReference type="GeneID" id="77727647"/>
<dbReference type="Proteomes" id="UP001164286">
    <property type="component" value="Unassembled WGS sequence"/>
</dbReference>
<sequence>MTAQPSAPKGPKNPAPSPSAADSAPVEVILKILPLLSPPDLIHCAQVSRHFHSVASSLIHPTSHKSISLDISLHSPARSENNRTFCPAAKTLDPRVPLQAHLCRLTDFHLSSNPFEHTTHLTLTSHNRTDCVNLPPLFVPNLVTLRIQPGYQQFKLDLCGATQDPHGRGNCCPLITYLRPRRLILGGTTSGFLGTGAGLWSTPFPPFVKELVLTAGMTTGRTLPGAPVQTSGSFLDHIPESIKKVTIDLTDGWDRLYVDHTGNGQRETVNEDLTEQWDSILLGRALMRVCARLSKDQAIEVVGAEVVDHCSLEFWENDRAGRFTGPEEYHDGEPWQDFMKRDLMRVLKVEG</sequence>
<evidence type="ECO:0000256" key="1">
    <source>
        <dbReference type="SAM" id="MobiDB-lite"/>
    </source>
</evidence>
<dbReference type="AlphaFoldDB" id="A0AA38HDF5"/>
<protein>
    <recommendedName>
        <fullName evidence="2">F-box domain-containing protein</fullName>
    </recommendedName>
</protein>
<dbReference type="InterPro" id="IPR036047">
    <property type="entry name" value="F-box-like_dom_sf"/>
</dbReference>
<gene>
    <name evidence="3" type="ORF">MKK02DRAFT_32070</name>
</gene>
<name>A0AA38HDF5_9TREE</name>
<keyword evidence="4" id="KW-1185">Reference proteome</keyword>
<dbReference type="EMBL" id="JAKWFO010000003">
    <property type="protein sequence ID" value="KAI9638680.1"/>
    <property type="molecule type" value="Genomic_DNA"/>
</dbReference>
<proteinExistence type="predicted"/>
<reference evidence="3" key="1">
    <citation type="journal article" date="2022" name="G3 (Bethesda)">
        <title>High quality genome of the basidiomycete yeast Dioszegia hungarica PDD-24b-2 isolated from cloud water.</title>
        <authorList>
            <person name="Jarrige D."/>
            <person name="Haridas S."/>
            <person name="Bleykasten-Grosshans C."/>
            <person name="Joly M."/>
            <person name="Nadalig T."/>
            <person name="Sancelme M."/>
            <person name="Vuilleumier S."/>
            <person name="Grigoriev I.V."/>
            <person name="Amato P."/>
            <person name="Bringel F."/>
        </authorList>
    </citation>
    <scope>NUCLEOTIDE SEQUENCE</scope>
    <source>
        <strain evidence="3">PDD-24b-2</strain>
    </source>
</reference>
<organism evidence="3 4">
    <name type="scientific">Dioszegia hungarica</name>
    <dbReference type="NCBI Taxonomy" id="4972"/>
    <lineage>
        <taxon>Eukaryota</taxon>
        <taxon>Fungi</taxon>
        <taxon>Dikarya</taxon>
        <taxon>Basidiomycota</taxon>
        <taxon>Agaricomycotina</taxon>
        <taxon>Tremellomycetes</taxon>
        <taxon>Tremellales</taxon>
        <taxon>Bulleribasidiaceae</taxon>
        <taxon>Dioszegia</taxon>
    </lineage>
</organism>
<evidence type="ECO:0000259" key="2">
    <source>
        <dbReference type="PROSITE" id="PS50181"/>
    </source>
</evidence>
<dbReference type="Gene3D" id="1.20.1280.50">
    <property type="match status" value="1"/>
</dbReference>
<feature type="region of interest" description="Disordered" evidence="1">
    <location>
        <begin position="1"/>
        <end position="21"/>
    </location>
</feature>
<dbReference type="RefSeq" id="XP_052948457.1">
    <property type="nucleotide sequence ID" value="XM_053088442.1"/>
</dbReference>
<evidence type="ECO:0000313" key="3">
    <source>
        <dbReference type="EMBL" id="KAI9638680.1"/>
    </source>
</evidence>
<dbReference type="Pfam" id="PF12937">
    <property type="entry name" value="F-box-like"/>
    <property type="match status" value="1"/>
</dbReference>
<dbReference type="CDD" id="cd09917">
    <property type="entry name" value="F-box_SF"/>
    <property type="match status" value="1"/>
</dbReference>
<evidence type="ECO:0000313" key="4">
    <source>
        <dbReference type="Proteomes" id="UP001164286"/>
    </source>
</evidence>
<feature type="domain" description="F-box" evidence="2">
    <location>
        <begin position="18"/>
        <end position="67"/>
    </location>
</feature>
<dbReference type="SUPFAM" id="SSF81383">
    <property type="entry name" value="F-box domain"/>
    <property type="match status" value="1"/>
</dbReference>
<dbReference type="PROSITE" id="PS50181">
    <property type="entry name" value="FBOX"/>
    <property type="match status" value="1"/>
</dbReference>
<dbReference type="InterPro" id="IPR001810">
    <property type="entry name" value="F-box_dom"/>
</dbReference>